<dbReference type="Proteomes" id="UP000661280">
    <property type="component" value="Chromosome 1"/>
</dbReference>
<dbReference type="InterPro" id="IPR001128">
    <property type="entry name" value="Cyt_P450"/>
</dbReference>
<dbReference type="InterPro" id="IPR050121">
    <property type="entry name" value="Cytochrome_P450_monoxygenase"/>
</dbReference>
<dbReference type="GO" id="GO:0016705">
    <property type="term" value="F:oxidoreductase activity, acting on paired donors, with incorporation or reduction of molecular oxygen"/>
    <property type="evidence" value="ECO:0007669"/>
    <property type="project" value="InterPro"/>
</dbReference>
<dbReference type="GO" id="GO:0004497">
    <property type="term" value="F:monooxygenase activity"/>
    <property type="evidence" value="ECO:0007669"/>
    <property type="project" value="UniProtKB-KW"/>
</dbReference>
<keyword evidence="2" id="KW-0560">Oxidoreductase</keyword>
<dbReference type="GO" id="GO:0005506">
    <property type="term" value="F:iron ion binding"/>
    <property type="evidence" value="ECO:0007669"/>
    <property type="project" value="InterPro"/>
</dbReference>
<dbReference type="AlphaFoldDB" id="A0A7R7VZW7"/>
<dbReference type="GeneID" id="64955091"/>
<comment type="similarity">
    <text evidence="1">Belongs to the cytochrome P450 family.</text>
</comment>
<evidence type="ECO:0000256" key="4">
    <source>
        <dbReference type="PIRSR" id="PIRSR602401-1"/>
    </source>
</evidence>
<protein>
    <recommendedName>
        <fullName evidence="7">Cytochrome P450</fullName>
    </recommendedName>
</protein>
<dbReference type="Pfam" id="PF00067">
    <property type="entry name" value="p450"/>
    <property type="match status" value="1"/>
</dbReference>
<feature type="binding site" description="axial binding residue" evidence="4">
    <location>
        <position position="48"/>
    </location>
    <ligand>
        <name>heme</name>
        <dbReference type="ChEBI" id="CHEBI:30413"/>
    </ligand>
    <ligandPart>
        <name>Fe</name>
        <dbReference type="ChEBI" id="CHEBI:18248"/>
    </ligandPart>
</feature>
<dbReference type="InterPro" id="IPR036396">
    <property type="entry name" value="Cyt_P450_sf"/>
</dbReference>
<keyword evidence="4" id="KW-0408">Iron</keyword>
<reference evidence="5" key="2">
    <citation type="submission" date="2021-02" db="EMBL/GenBank/DDBJ databases">
        <title>Aspergillus luchuensis mut. kawachii IFO 4304 genome sequence.</title>
        <authorList>
            <person name="Mori K."/>
            <person name="Kadooka C."/>
            <person name="Goto M."/>
            <person name="Futagami T."/>
        </authorList>
    </citation>
    <scope>NUCLEOTIDE SEQUENCE</scope>
    <source>
        <strain evidence="5">IFO 4308</strain>
    </source>
</reference>
<keyword evidence="6" id="KW-1185">Reference proteome</keyword>
<dbReference type="Gene3D" id="1.10.630.10">
    <property type="entry name" value="Cytochrome P450"/>
    <property type="match status" value="1"/>
</dbReference>
<organism evidence="5 6">
    <name type="scientific">Aspergillus kawachii</name>
    <name type="common">White koji mold</name>
    <name type="synonym">Aspergillus awamori var. kawachi</name>
    <dbReference type="NCBI Taxonomy" id="1069201"/>
    <lineage>
        <taxon>Eukaryota</taxon>
        <taxon>Fungi</taxon>
        <taxon>Dikarya</taxon>
        <taxon>Ascomycota</taxon>
        <taxon>Pezizomycotina</taxon>
        <taxon>Eurotiomycetes</taxon>
        <taxon>Eurotiomycetidae</taxon>
        <taxon>Eurotiales</taxon>
        <taxon>Aspergillaceae</taxon>
        <taxon>Aspergillus</taxon>
        <taxon>Aspergillus subgen. Circumdati</taxon>
    </lineage>
</organism>
<dbReference type="EMBL" id="AP024425">
    <property type="protein sequence ID" value="BCR93766.1"/>
    <property type="molecule type" value="Genomic_DNA"/>
</dbReference>
<gene>
    <name evidence="5" type="ORF">AKAW2_10812A</name>
</gene>
<evidence type="ECO:0000256" key="3">
    <source>
        <dbReference type="ARBA" id="ARBA00023033"/>
    </source>
</evidence>
<dbReference type="GO" id="GO:0020037">
    <property type="term" value="F:heme binding"/>
    <property type="evidence" value="ECO:0007669"/>
    <property type="project" value="InterPro"/>
</dbReference>
<keyword evidence="4" id="KW-0479">Metal-binding</keyword>
<dbReference type="OrthoDB" id="3945418at2759"/>
<proteinExistence type="inferred from homology"/>
<evidence type="ECO:0000313" key="6">
    <source>
        <dbReference type="Proteomes" id="UP000661280"/>
    </source>
</evidence>
<keyword evidence="3" id="KW-0503">Monooxygenase</keyword>
<reference evidence="5" key="1">
    <citation type="submission" date="2021-01" db="EMBL/GenBank/DDBJ databases">
        <authorList>
            <consortium name="Aspergillus luchuensis mut. kawachii IFO 4304 genome sequencing consortium"/>
            <person name="Kazuki M."/>
            <person name="Futagami T."/>
        </authorList>
    </citation>
    <scope>NUCLEOTIDE SEQUENCE</scope>
    <source>
        <strain evidence="5">IFO 4308</strain>
    </source>
</reference>
<name>A0A7R7VZW7_ASPKA</name>
<evidence type="ECO:0008006" key="7">
    <source>
        <dbReference type="Google" id="ProtNLM"/>
    </source>
</evidence>
<accession>A0A7R7VZW7</accession>
<evidence type="ECO:0000313" key="5">
    <source>
        <dbReference type="EMBL" id="BCR93766.1"/>
    </source>
</evidence>
<dbReference type="RefSeq" id="XP_041537532.1">
    <property type="nucleotide sequence ID" value="XM_041691346.1"/>
</dbReference>
<dbReference type="KEGG" id="aluc:AKAW2_10812A"/>
<dbReference type="SUPFAM" id="SSF48264">
    <property type="entry name" value="Cytochrome P450"/>
    <property type="match status" value="1"/>
</dbReference>
<evidence type="ECO:0000256" key="1">
    <source>
        <dbReference type="ARBA" id="ARBA00010617"/>
    </source>
</evidence>
<comment type="cofactor">
    <cofactor evidence="4">
        <name>heme</name>
        <dbReference type="ChEBI" id="CHEBI:30413"/>
    </cofactor>
</comment>
<evidence type="ECO:0000256" key="2">
    <source>
        <dbReference type="ARBA" id="ARBA00023002"/>
    </source>
</evidence>
<dbReference type="PRINTS" id="PR00463">
    <property type="entry name" value="EP450I"/>
</dbReference>
<dbReference type="InterPro" id="IPR002401">
    <property type="entry name" value="Cyt_P450_E_grp-I"/>
</dbReference>
<sequence>MTAFFIHRDPKIFPDPLRFIPERWLLEPEDLRKLERYLVPFSRGTLGCLGPNMTWAWLYLVLGTLLRRFEMRLHNTTEENVEVTRDKFLGQTERGKNRVQIKVVREYP</sequence>
<dbReference type="PANTHER" id="PTHR24305:SF166">
    <property type="entry name" value="CYTOCHROME P450 12A4, MITOCHONDRIAL-RELATED"/>
    <property type="match status" value="1"/>
</dbReference>
<dbReference type="PANTHER" id="PTHR24305">
    <property type="entry name" value="CYTOCHROME P450"/>
    <property type="match status" value="1"/>
</dbReference>
<keyword evidence="4" id="KW-0349">Heme</keyword>